<keyword evidence="3 6" id="KW-0195">Cyclin</keyword>
<dbReference type="InterPro" id="IPR006671">
    <property type="entry name" value="Cyclin_N"/>
</dbReference>
<accession>A0A1I7ZP37</accession>
<dbReference type="Pfam" id="PF00134">
    <property type="entry name" value="Cyclin_N"/>
    <property type="match status" value="1"/>
</dbReference>
<evidence type="ECO:0000256" key="4">
    <source>
        <dbReference type="ARBA" id="ARBA00023163"/>
    </source>
</evidence>
<proteinExistence type="inferred from homology"/>
<evidence type="ECO:0000256" key="6">
    <source>
        <dbReference type="RuleBase" id="RU000383"/>
    </source>
</evidence>
<comment type="function">
    <text evidence="5">Regulatory subunit of the cyclin-dependent kinase pair (CDK9/cyclin T) complex, also called positive transcription elongation factor B (P-TEFb), which is proposed to facilitate the transition from abortive to production elongation by phosphorylating the CTD (carboxy-terminal domain) of the large subunit of RNA polymerase II (RNAP II).</text>
</comment>
<dbReference type="PANTHER" id="PTHR10026">
    <property type="entry name" value="CYCLIN"/>
    <property type="match status" value="1"/>
</dbReference>
<dbReference type="InterPro" id="IPR036915">
    <property type="entry name" value="Cyclin-like_sf"/>
</dbReference>
<feature type="compositionally biased region" description="Basic and acidic residues" evidence="7">
    <location>
        <begin position="821"/>
        <end position="830"/>
    </location>
</feature>
<evidence type="ECO:0000256" key="5">
    <source>
        <dbReference type="ARBA" id="ARBA00056850"/>
    </source>
</evidence>
<dbReference type="FunFam" id="1.10.472.10:FF:000181">
    <property type="entry name" value="Protein CBR-CIT-1.1"/>
    <property type="match status" value="1"/>
</dbReference>
<evidence type="ECO:0000256" key="1">
    <source>
        <dbReference type="ARBA" id="ARBA00008638"/>
    </source>
</evidence>
<feature type="domain" description="Cyclin-like" evidence="8">
    <location>
        <begin position="461"/>
        <end position="567"/>
    </location>
</feature>
<keyword evidence="9" id="KW-1185">Reference proteome</keyword>
<dbReference type="WBParaSite" id="L893_g28103.t1">
    <property type="protein sequence ID" value="L893_g28103.t1"/>
    <property type="gene ID" value="L893_g28103"/>
</dbReference>
<dbReference type="GO" id="GO:0016538">
    <property type="term" value="F:cyclin-dependent protein serine/threonine kinase regulator activity"/>
    <property type="evidence" value="ECO:0007669"/>
    <property type="project" value="InterPro"/>
</dbReference>
<evidence type="ECO:0000256" key="2">
    <source>
        <dbReference type="ARBA" id="ARBA00023015"/>
    </source>
</evidence>
<evidence type="ECO:0000313" key="10">
    <source>
        <dbReference type="WBParaSite" id="L893_g28103.t1"/>
    </source>
</evidence>
<protein>
    <submittedName>
        <fullName evidence="10">CYCLIN domain-containing protein</fullName>
    </submittedName>
</protein>
<feature type="compositionally biased region" description="Polar residues" evidence="7">
    <location>
        <begin position="749"/>
        <end position="769"/>
    </location>
</feature>
<evidence type="ECO:0000313" key="9">
    <source>
        <dbReference type="Proteomes" id="UP000095287"/>
    </source>
</evidence>
<dbReference type="Proteomes" id="UP000095287">
    <property type="component" value="Unplaced"/>
</dbReference>
<dbReference type="Pfam" id="PF21797">
    <property type="entry name" value="CycT2-like_C"/>
    <property type="match status" value="1"/>
</dbReference>
<reference evidence="10" key="1">
    <citation type="submission" date="2016-11" db="UniProtKB">
        <authorList>
            <consortium name="WormBaseParasite"/>
        </authorList>
    </citation>
    <scope>IDENTIFICATION</scope>
</reference>
<evidence type="ECO:0000259" key="8">
    <source>
        <dbReference type="SMART" id="SM00385"/>
    </source>
</evidence>
<sequence length="950" mass="104467">MQGASRGEGGRCGWEKMKLIRHLDGGPPESGGALHSERSRLWKTTEQEVNEPLSASPEISVLGERDEERRVCPRGRKDVLLGVMGRWSHPRTGRRYPEDTRQLPYFFGVFIGAVFRIRYHLKALFGEGTRASSRSAGFLMRAKHHYKFTGAGLKVNEDIASTHPLKVATGSKVTGGSVKTLLLCVPVSGNFLCCMALEETGPDKQSSSKIFTALPMHRHSSNRVYTTHQMCTATCEPEHDSRDDMHLPAEGRSAKELRKVPALSPVGSTSGLEQDSLAFDSPSFGLPTSRASAGDHLAQDAVNTRSLDIPSPIQNLRTTLRKAFKFEAEQWRITGPGARTNGSSKAGPFRPVMSLGSRNRAGTGIRVAVKPQHSPCRMLLLPAAPRSLCASRSSGSVVTVAVCMDRLRVANAMSGSTVSVDRSCQPSRRWFLTDEQIANLPSIRDGISPAEEIRNRQRAAGFITEMVEFLNHSVRDRRSRISQLCVCTAMVFMHRFFTVHSMKKFDHRDIAAACLFLAGKSEECPRKLDHIVQIWWRLKFSKQIPLDKSRFADTAQLIVTLENCVIQTLGFDLAVEVPHASILTNMDASKVGKKITETAYWFATDILHITNWGVRYPATTLTCVCIHLACTWAEIDFPPKEPDVPWYQSISPGLTEDELLRLATEFTQIYANCSESLAIKKFAIRNGVILDRAFRNSNSDGSASQAGGNGGMLPPPPAPPQLESKEKRKVDLNEYKERRSNMAGDDSLRQSSSGSQPRKSFMPDTSSIKNVPELPPPFSKDGSKAFGKAAPTNAMPPPSEDRHRRKEGSSSHHQSSSSRHSRLEGDRDRVSQGSSSSASAQQPHHRKRTHDRSSTSDHSNGSRHNSENGNHKRSRPSNASDLFGAPIPANETTPPNKDLSNSYDQSSSRAYGNGATSNGPVYSGFSSSTKKNSDKAYCASNDDLEDGEIN</sequence>
<feature type="compositionally biased region" description="Basic and acidic residues" evidence="7">
    <location>
        <begin position="723"/>
        <end position="740"/>
    </location>
</feature>
<dbReference type="InterPro" id="IPR013763">
    <property type="entry name" value="Cyclin-like_dom"/>
</dbReference>
<organism evidence="9 10">
    <name type="scientific">Steinernema glaseri</name>
    <dbReference type="NCBI Taxonomy" id="37863"/>
    <lineage>
        <taxon>Eukaryota</taxon>
        <taxon>Metazoa</taxon>
        <taxon>Ecdysozoa</taxon>
        <taxon>Nematoda</taxon>
        <taxon>Chromadorea</taxon>
        <taxon>Rhabditida</taxon>
        <taxon>Tylenchina</taxon>
        <taxon>Panagrolaimomorpha</taxon>
        <taxon>Strongyloidoidea</taxon>
        <taxon>Steinernematidae</taxon>
        <taxon>Steinernema</taxon>
    </lineage>
</organism>
<dbReference type="GO" id="GO:0006357">
    <property type="term" value="P:regulation of transcription by RNA polymerase II"/>
    <property type="evidence" value="ECO:0007669"/>
    <property type="project" value="InterPro"/>
</dbReference>
<feature type="region of interest" description="Disordered" evidence="7">
    <location>
        <begin position="698"/>
        <end position="950"/>
    </location>
</feature>
<keyword evidence="2" id="KW-0805">Transcription regulation</keyword>
<feature type="compositionally biased region" description="Low complexity" evidence="7">
    <location>
        <begin position="831"/>
        <end position="842"/>
    </location>
</feature>
<dbReference type="Gene3D" id="1.10.472.10">
    <property type="entry name" value="Cyclin-like"/>
    <property type="match status" value="2"/>
</dbReference>
<dbReference type="AlphaFoldDB" id="A0A1I7ZP37"/>
<dbReference type="InterPro" id="IPR043198">
    <property type="entry name" value="Cyclin/Ssn8"/>
</dbReference>
<evidence type="ECO:0000256" key="3">
    <source>
        <dbReference type="ARBA" id="ARBA00023127"/>
    </source>
</evidence>
<keyword evidence="4" id="KW-0804">Transcription</keyword>
<evidence type="ECO:0000256" key="7">
    <source>
        <dbReference type="SAM" id="MobiDB-lite"/>
    </source>
</evidence>
<feature type="compositionally biased region" description="Basic and acidic residues" evidence="7">
    <location>
        <begin position="799"/>
        <end position="810"/>
    </location>
</feature>
<feature type="compositionally biased region" description="Polar residues" evidence="7">
    <location>
        <begin position="890"/>
        <end position="930"/>
    </location>
</feature>
<feature type="region of interest" description="Disordered" evidence="7">
    <location>
        <begin position="335"/>
        <end position="355"/>
    </location>
</feature>
<dbReference type="SUPFAM" id="SSF47954">
    <property type="entry name" value="Cyclin-like"/>
    <property type="match status" value="2"/>
</dbReference>
<name>A0A1I7ZP37_9BILA</name>
<dbReference type="SMART" id="SM00385">
    <property type="entry name" value="CYCLIN"/>
    <property type="match status" value="1"/>
</dbReference>
<comment type="similarity">
    <text evidence="1">Belongs to the cyclin family. Cyclin C subfamily.</text>
</comment>